<evidence type="ECO:0000256" key="3">
    <source>
        <dbReference type="ARBA" id="ARBA00006678"/>
    </source>
</evidence>
<evidence type="ECO:0000313" key="12">
    <source>
        <dbReference type="EMBL" id="KAF8766768.1"/>
    </source>
</evidence>
<dbReference type="Pfam" id="PF03725">
    <property type="entry name" value="RNase_PH_C"/>
    <property type="match status" value="1"/>
</dbReference>
<evidence type="ECO:0000256" key="6">
    <source>
        <dbReference type="ARBA" id="ARBA00022835"/>
    </source>
</evidence>
<comment type="subcellular location">
    <subcellularLocation>
        <location evidence="1">Cytoplasm</location>
    </subcellularLocation>
    <subcellularLocation>
        <location evidence="2">Nucleus</location>
        <location evidence="2">Nucleolus</location>
    </subcellularLocation>
</comment>
<dbReference type="GO" id="GO:0000467">
    <property type="term" value="P:exonucleolytic trimming to generate mature 3'-end of 5.8S rRNA from tricistronic rRNA transcript (SSU-rRNA, 5.8S rRNA, LSU-rRNA)"/>
    <property type="evidence" value="ECO:0007669"/>
    <property type="project" value="TreeGrafter"/>
</dbReference>
<dbReference type="AlphaFoldDB" id="A0A8T0E5Z9"/>
<dbReference type="GO" id="GO:0034476">
    <property type="term" value="P:U5 snRNA 3'-end processing"/>
    <property type="evidence" value="ECO:0007669"/>
    <property type="project" value="TreeGrafter"/>
</dbReference>
<dbReference type="GO" id="GO:0034473">
    <property type="term" value="P:U1 snRNA 3'-end processing"/>
    <property type="evidence" value="ECO:0007669"/>
    <property type="project" value="TreeGrafter"/>
</dbReference>
<dbReference type="GO" id="GO:0034475">
    <property type="term" value="P:U4 snRNA 3'-end processing"/>
    <property type="evidence" value="ECO:0007669"/>
    <property type="project" value="TreeGrafter"/>
</dbReference>
<feature type="domain" description="Exoribonuclease phosphorolytic" evidence="11">
    <location>
        <begin position="589"/>
        <end position="650"/>
    </location>
</feature>
<evidence type="ECO:0000313" key="13">
    <source>
        <dbReference type="Proteomes" id="UP000807504"/>
    </source>
</evidence>
<comment type="similarity">
    <text evidence="3">Belongs to the RNase PH family.</text>
</comment>
<evidence type="ECO:0000256" key="7">
    <source>
        <dbReference type="ARBA" id="ARBA00022884"/>
    </source>
</evidence>
<dbReference type="Gene3D" id="3.30.230.70">
    <property type="entry name" value="GHMP Kinase, N-terminal domain"/>
    <property type="match status" value="3"/>
</dbReference>
<dbReference type="EMBL" id="JABXBU010002230">
    <property type="protein sequence ID" value="KAF8766768.1"/>
    <property type="molecule type" value="Genomic_DNA"/>
</dbReference>
<reference evidence="12" key="2">
    <citation type="submission" date="2020-06" db="EMBL/GenBank/DDBJ databases">
        <authorList>
            <person name="Sheffer M."/>
        </authorList>
    </citation>
    <scope>NUCLEOTIDE SEQUENCE</scope>
</reference>
<dbReference type="InterPro" id="IPR001247">
    <property type="entry name" value="ExoRNase_PH_dom1"/>
</dbReference>
<dbReference type="InterPro" id="IPR015847">
    <property type="entry name" value="ExoRNase_PH_dom2"/>
</dbReference>
<dbReference type="GO" id="GO:0000176">
    <property type="term" value="C:nuclear exosome (RNase complex)"/>
    <property type="evidence" value="ECO:0007669"/>
    <property type="project" value="TreeGrafter"/>
</dbReference>
<feature type="domain" description="Exoribonuclease phosphorolytic" evidence="10">
    <location>
        <begin position="430"/>
        <end position="564"/>
    </location>
</feature>
<name>A0A8T0E5Z9_ARGBR</name>
<evidence type="ECO:0000259" key="11">
    <source>
        <dbReference type="Pfam" id="PF03725"/>
    </source>
</evidence>
<proteinExistence type="inferred from homology"/>
<keyword evidence="6" id="KW-0271">Exosome</keyword>
<dbReference type="InterPro" id="IPR027408">
    <property type="entry name" value="PNPase/RNase_PH_dom_sf"/>
</dbReference>
<comment type="caution">
    <text evidence="12">The sequence shown here is derived from an EMBL/GenBank/DDBJ whole genome shotgun (WGS) entry which is preliminary data.</text>
</comment>
<dbReference type="FunFam" id="3.30.230.70:FF:000017">
    <property type="entry name" value="Exosome complex component Rrp42"/>
    <property type="match status" value="1"/>
</dbReference>
<dbReference type="InterPro" id="IPR050590">
    <property type="entry name" value="Exosome_comp_Rrp42_subfam"/>
</dbReference>
<sequence>MVRDNRRIAAPENCLSFNNFRTKNQPESLIQNNIRNDGRTPSELKSLSLQVGIVPSVTGSAYLECGKTKIICSVNGPRDVLNKSDSSVKGQLYCEFKYAMFSGKERQPYLPTDEEASISRSIQDALEPVILLSLKTLQSSCHQILTDIRLCLMQHVEDRCDHQDDEPRKALQVGIVPSVTGSAYLECGKTKIICSVRPKVLVSLIVSGELYCEFKYAMFSGKERQPYLPTDEEASISRSIQDALEPVILLHKFPKSRLDITIFVLENDGGVVSAAITCAGAALSNAGVEMYDLPIGCSLVHYDSTVLIDPTAEEELYCKSKEECKYMAIAMMAEYKNQVIYMDSYGYVNPTLLSESLKTLQSSCHQILTDIRLCLMQHVEDRCDHQDDEPSEGAISKKAEAHLKLLQPQKYINALLEHDLRPGGRSLTNFRSVLINTGSIGTACGSALVKLDDTSVLCGIKAELTNPLSNEPDKGFFVPNVTLTSICSNRYVPGPPTEQAQVYSQIIMDLWKNSPFVDPTDLCIAPNKLSWCLFAEMVCLSSDGNVLDACILALMAALRNTKLPEVVVNEETNSIEVTEKLFDLKINYFVFSATYAVLEKSCVADPSSEEESLAKSCITVFLKDKHEINVHSFGPVKEDQLFHCIDCSKQRFSEMKELLEALN</sequence>
<dbReference type="PANTHER" id="PTHR11097">
    <property type="entry name" value="EXOSOME COMPLEX EXONUCLEASE RIBOSOMAL RNA PROCESSING PROTEIN"/>
    <property type="match status" value="1"/>
</dbReference>
<keyword evidence="7" id="KW-0694">RNA-binding</keyword>
<keyword evidence="8" id="KW-0539">Nucleus</keyword>
<evidence type="ECO:0000256" key="9">
    <source>
        <dbReference type="ARBA" id="ARBA00030617"/>
    </source>
</evidence>
<evidence type="ECO:0000256" key="2">
    <source>
        <dbReference type="ARBA" id="ARBA00004604"/>
    </source>
</evidence>
<organism evidence="12 13">
    <name type="scientific">Argiope bruennichi</name>
    <name type="common">Wasp spider</name>
    <name type="synonym">Aranea bruennichi</name>
    <dbReference type="NCBI Taxonomy" id="94029"/>
    <lineage>
        <taxon>Eukaryota</taxon>
        <taxon>Metazoa</taxon>
        <taxon>Ecdysozoa</taxon>
        <taxon>Arthropoda</taxon>
        <taxon>Chelicerata</taxon>
        <taxon>Arachnida</taxon>
        <taxon>Araneae</taxon>
        <taxon>Araneomorphae</taxon>
        <taxon>Entelegynae</taxon>
        <taxon>Araneoidea</taxon>
        <taxon>Araneidae</taxon>
        <taxon>Argiope</taxon>
    </lineage>
</organism>
<dbReference type="InterPro" id="IPR036345">
    <property type="entry name" value="ExoRNase_PH_dom2_sf"/>
</dbReference>
<dbReference type="SUPFAM" id="SSF55666">
    <property type="entry name" value="Ribonuclease PH domain 2-like"/>
    <property type="match status" value="2"/>
</dbReference>
<evidence type="ECO:0000256" key="1">
    <source>
        <dbReference type="ARBA" id="ARBA00004496"/>
    </source>
</evidence>
<feature type="domain" description="Exoribonuclease phosphorolytic" evidence="10">
    <location>
        <begin position="171"/>
        <end position="289"/>
    </location>
</feature>
<dbReference type="Pfam" id="PF01138">
    <property type="entry name" value="RNase_PH"/>
    <property type="match status" value="3"/>
</dbReference>
<dbReference type="CDD" id="cd11371">
    <property type="entry name" value="RNase_PH_MTR3"/>
    <property type="match status" value="1"/>
</dbReference>
<dbReference type="GO" id="GO:0016075">
    <property type="term" value="P:rRNA catabolic process"/>
    <property type="evidence" value="ECO:0007669"/>
    <property type="project" value="TreeGrafter"/>
</dbReference>
<evidence type="ECO:0000259" key="10">
    <source>
        <dbReference type="Pfam" id="PF01138"/>
    </source>
</evidence>
<dbReference type="GO" id="GO:0071028">
    <property type="term" value="P:nuclear mRNA surveillance"/>
    <property type="evidence" value="ECO:0007669"/>
    <property type="project" value="TreeGrafter"/>
</dbReference>
<dbReference type="InterPro" id="IPR033196">
    <property type="entry name" value="Rrp43"/>
</dbReference>
<protein>
    <recommendedName>
        <fullName evidence="9">Ribosomal RNA-processing protein 43</fullName>
    </recommendedName>
</protein>
<feature type="domain" description="Exoribonuclease phosphorolytic" evidence="10">
    <location>
        <begin position="43"/>
        <end position="135"/>
    </location>
</feature>
<dbReference type="InterPro" id="IPR020568">
    <property type="entry name" value="Ribosomal_Su5_D2-typ_SF"/>
</dbReference>
<keyword evidence="5" id="KW-0698">rRNA processing</keyword>
<dbReference type="Proteomes" id="UP000807504">
    <property type="component" value="Unassembled WGS sequence"/>
</dbReference>
<evidence type="ECO:0000256" key="8">
    <source>
        <dbReference type="ARBA" id="ARBA00023242"/>
    </source>
</evidence>
<dbReference type="PANTHER" id="PTHR11097:SF9">
    <property type="entry name" value="EXOSOME COMPLEX COMPONENT RRP43"/>
    <property type="match status" value="1"/>
</dbReference>
<gene>
    <name evidence="12" type="ORF">HNY73_019801</name>
</gene>
<dbReference type="GO" id="GO:0035925">
    <property type="term" value="F:mRNA 3'-UTR AU-rich region binding"/>
    <property type="evidence" value="ECO:0007669"/>
    <property type="project" value="TreeGrafter"/>
</dbReference>
<evidence type="ECO:0000256" key="5">
    <source>
        <dbReference type="ARBA" id="ARBA00022552"/>
    </source>
</evidence>
<dbReference type="CDD" id="cd11369">
    <property type="entry name" value="RNase_PH_RRP43"/>
    <property type="match status" value="1"/>
</dbReference>
<reference evidence="12" key="1">
    <citation type="journal article" date="2020" name="bioRxiv">
        <title>Chromosome-level reference genome of the European wasp spider Argiope bruennichi: a resource for studies on range expansion and evolutionary adaptation.</title>
        <authorList>
            <person name="Sheffer M.M."/>
            <person name="Hoppe A."/>
            <person name="Krehenwinkel H."/>
            <person name="Uhl G."/>
            <person name="Kuss A.W."/>
            <person name="Jensen L."/>
            <person name="Jensen C."/>
            <person name="Gillespie R.G."/>
            <person name="Hoff K.J."/>
            <person name="Prost S."/>
        </authorList>
    </citation>
    <scope>NUCLEOTIDE SEQUENCE</scope>
</reference>
<dbReference type="GO" id="GO:0000177">
    <property type="term" value="C:cytoplasmic exosome (RNase complex)"/>
    <property type="evidence" value="ECO:0007669"/>
    <property type="project" value="TreeGrafter"/>
</dbReference>
<evidence type="ECO:0000256" key="4">
    <source>
        <dbReference type="ARBA" id="ARBA00022490"/>
    </source>
</evidence>
<keyword evidence="4" id="KW-0963">Cytoplasm</keyword>
<keyword evidence="13" id="KW-1185">Reference proteome</keyword>
<dbReference type="GO" id="GO:0071038">
    <property type="term" value="P:TRAMP-dependent tRNA surveillance pathway"/>
    <property type="evidence" value="ECO:0007669"/>
    <property type="project" value="TreeGrafter"/>
</dbReference>
<accession>A0A8T0E5Z9</accession>
<dbReference type="SUPFAM" id="SSF54211">
    <property type="entry name" value="Ribosomal protein S5 domain 2-like"/>
    <property type="match status" value="3"/>
</dbReference>
<dbReference type="GO" id="GO:0071035">
    <property type="term" value="P:nuclear polyadenylation-dependent rRNA catabolic process"/>
    <property type="evidence" value="ECO:0007669"/>
    <property type="project" value="TreeGrafter"/>
</dbReference>
<dbReference type="GO" id="GO:0005730">
    <property type="term" value="C:nucleolus"/>
    <property type="evidence" value="ECO:0007669"/>
    <property type="project" value="UniProtKB-SubCell"/>
</dbReference>